<sequence length="349" mass="39470">MARLSVAGAATEKEHAIIKTLNFEARTFRYGGIAEAHEKTFQWIFEDFSTINPEKKTSNYLEWLRHGDGIFWISGKPGAGKSTLMKFISQHKKTKEALSTWSHGKPVILASHFFWAAGTSMQKSRQGLLRTLLFDILRQQPGLIKQLCPERWEQSTEQIRLEDWGIPELSRILQRIGHLKSLEAKMCFFVDGLDEYEGDHVEFCETIQKLSSSPHVKVCAASRPWNAFEDSFGRVISRKIAYWGRMNGSELVVVRLLLENGHDPNEPYRDWLNRPSTPWRAFLNSMGYSYVPSKILPSGIITLLLEYGADPDATPAQDDSPPGDPDEDNGIYTDPVSPIRDGLARSGLS</sequence>
<evidence type="ECO:0000313" key="4">
    <source>
        <dbReference type="EMBL" id="KAK7994616.1"/>
    </source>
</evidence>
<dbReference type="Pfam" id="PF24883">
    <property type="entry name" value="NPHP3_N"/>
    <property type="match status" value="1"/>
</dbReference>
<keyword evidence="1" id="KW-0677">Repeat</keyword>
<organism evidence="4 5">
    <name type="scientific">Apiospora marii</name>
    <dbReference type="NCBI Taxonomy" id="335849"/>
    <lineage>
        <taxon>Eukaryota</taxon>
        <taxon>Fungi</taxon>
        <taxon>Dikarya</taxon>
        <taxon>Ascomycota</taxon>
        <taxon>Pezizomycotina</taxon>
        <taxon>Sordariomycetes</taxon>
        <taxon>Xylariomycetidae</taxon>
        <taxon>Amphisphaeriales</taxon>
        <taxon>Apiosporaceae</taxon>
        <taxon>Apiospora</taxon>
    </lineage>
</organism>
<reference evidence="4 5" key="1">
    <citation type="submission" date="2023-01" db="EMBL/GenBank/DDBJ databases">
        <title>Analysis of 21 Apiospora genomes using comparative genomics revels a genus with tremendous synthesis potential of carbohydrate active enzymes and secondary metabolites.</title>
        <authorList>
            <person name="Sorensen T."/>
        </authorList>
    </citation>
    <scope>NUCLEOTIDE SEQUENCE [LARGE SCALE GENOMIC DNA]</scope>
    <source>
        <strain evidence="4 5">CBS 20057</strain>
    </source>
</reference>
<dbReference type="PANTHER" id="PTHR10039:SF5">
    <property type="entry name" value="NACHT DOMAIN-CONTAINING PROTEIN"/>
    <property type="match status" value="1"/>
</dbReference>
<evidence type="ECO:0000256" key="1">
    <source>
        <dbReference type="ARBA" id="ARBA00022737"/>
    </source>
</evidence>
<dbReference type="PANTHER" id="PTHR10039">
    <property type="entry name" value="AMELOGENIN"/>
    <property type="match status" value="1"/>
</dbReference>
<dbReference type="EMBL" id="JAQQWI010000024">
    <property type="protein sequence ID" value="KAK7994616.1"/>
    <property type="molecule type" value="Genomic_DNA"/>
</dbReference>
<dbReference type="InterPro" id="IPR056884">
    <property type="entry name" value="NPHP3-like_N"/>
</dbReference>
<feature type="domain" description="Nephrocystin 3-like N-terminal" evidence="3">
    <location>
        <begin position="56"/>
        <end position="223"/>
    </location>
</feature>
<dbReference type="SUPFAM" id="SSF52540">
    <property type="entry name" value="P-loop containing nucleoside triphosphate hydrolases"/>
    <property type="match status" value="1"/>
</dbReference>
<protein>
    <recommendedName>
        <fullName evidence="3">Nephrocystin 3-like N-terminal domain-containing protein</fullName>
    </recommendedName>
</protein>
<evidence type="ECO:0000313" key="5">
    <source>
        <dbReference type="Proteomes" id="UP001396898"/>
    </source>
</evidence>
<evidence type="ECO:0000259" key="3">
    <source>
        <dbReference type="Pfam" id="PF24883"/>
    </source>
</evidence>
<name>A0ABR1R102_9PEZI</name>
<proteinExistence type="predicted"/>
<keyword evidence="5" id="KW-1185">Reference proteome</keyword>
<gene>
    <name evidence="4" type="ORF">PG991_016204</name>
</gene>
<feature type="region of interest" description="Disordered" evidence="2">
    <location>
        <begin position="311"/>
        <end position="349"/>
    </location>
</feature>
<dbReference type="Gene3D" id="3.40.50.300">
    <property type="entry name" value="P-loop containing nucleotide triphosphate hydrolases"/>
    <property type="match status" value="1"/>
</dbReference>
<accession>A0ABR1R102</accession>
<comment type="caution">
    <text evidence="4">The sequence shown here is derived from an EMBL/GenBank/DDBJ whole genome shotgun (WGS) entry which is preliminary data.</text>
</comment>
<dbReference type="Proteomes" id="UP001396898">
    <property type="component" value="Unassembled WGS sequence"/>
</dbReference>
<evidence type="ECO:0000256" key="2">
    <source>
        <dbReference type="SAM" id="MobiDB-lite"/>
    </source>
</evidence>
<dbReference type="InterPro" id="IPR027417">
    <property type="entry name" value="P-loop_NTPase"/>
</dbReference>